<evidence type="ECO:0000313" key="2">
    <source>
        <dbReference type="Proteomes" id="UP000207721"/>
    </source>
</evidence>
<organism evidence="1 2">
    <name type="scientific">Sclerotinia sclerotiorum negative-stranded RNA virus 3</name>
    <dbReference type="NCBI Taxonomy" id="1435457"/>
    <lineage>
        <taxon>Viruses</taxon>
        <taxon>Riboviria</taxon>
        <taxon>Orthornavirae</taxon>
        <taxon>Negarnaviricota</taxon>
        <taxon>Haploviricotina</taxon>
        <taxon>Monjiviricetes</taxon>
        <taxon>Mononegavirales</taxon>
        <taxon>Mymonaviridae</taxon>
        <taxon>Sclerotimonavirus</taxon>
        <taxon>Sclerotimonavirus sclerotiniae</taxon>
    </lineage>
</organism>
<dbReference type="RefSeq" id="YP_009129262.1">
    <property type="nucleotide sequence ID" value="NC_026732.1"/>
</dbReference>
<evidence type="ECO:0000313" key="1">
    <source>
        <dbReference type="EMBL" id="AJT39500.1"/>
    </source>
</evidence>
<accession>A0A0D4BTL1</accession>
<reference evidence="2" key="1">
    <citation type="journal article" date="2016" name="J. Virol.">
        <title>Identification of Diverse Mycoviruses through Metatranscriptomics Characterization of the Viromes of Five Major Fungal Plant Pathogens.</title>
        <authorList>
            <person name="Marzano S.-Y.L."/>
            <person name="Nelson B.D."/>
            <person name="Ajayi-Oyetunde O."/>
            <person name="Bradley C.A."/>
            <person name="Hughes T.J."/>
            <person name="Hartman G.L."/>
            <person name="Eastburn D.M."/>
            <person name="Domier L.L."/>
        </authorList>
    </citation>
    <scope>NUCLEOTIDE SEQUENCE [LARGE SCALE GENOMIC DNA]</scope>
</reference>
<dbReference type="OrthoDB" id="29632at10239"/>
<name>A0A0D4BTL1_9MONO</name>
<dbReference type="Proteomes" id="UP000207721">
    <property type="component" value="Segment"/>
</dbReference>
<sequence length="375" mass="41859">MSDSRRSIPDVFKDKDTYGVNIEANRDRLPVIDLTRNCEYSDIFVSVTDLPVRMCLAGLQHAEDSDDIAKLIIGALISASGVNHSTARLANTFKDTATDIKNWVISRFSHIPAEDASEAELPPLPDACVPKWYDELEVPDEAILFAYGVDSMEIAAFAGILAIAVAKQPTPENLDAFNLKRRNAISQFMPSGELKVFTDNSPYLSHAVLSKVNKTFNSIIRDRALVMSSIVDKDDPMVSGTQRMFYVMFRLTFGASLSPLLLITKYARKYPQFFKEFRDLETEYFAAAHALQRFLDTSTKRRMYLKVIFGSAYIPIDRNDINELLGVAVFALSQQESTLGQYAGGTLSVQHREKLIALLNIREVAEEAVPEAPAQ</sequence>
<dbReference type="KEGG" id="vg:23797308"/>
<proteinExistence type="predicted"/>
<dbReference type="EMBL" id="KC601997">
    <property type="protein sequence ID" value="AJT39500.1"/>
    <property type="molecule type" value="Genomic_RNA"/>
</dbReference>
<protein>
    <submittedName>
        <fullName evidence="1">Gp2</fullName>
    </submittedName>
</protein>
<dbReference type="GeneID" id="23797308"/>